<reference evidence="2 3" key="2">
    <citation type="journal article" date="2014" name="J. Gen. Appl. Microbiol.">
        <title>The early diverging ascomycetous budding yeast Saitoella complicata has three histone deacetylases belonging to the Clr6, Hos2, and Rpd3 lineages.</title>
        <authorList>
            <person name="Nishida H."/>
            <person name="Matsumoto T."/>
            <person name="Kondo S."/>
            <person name="Hamamoto M."/>
            <person name="Yoshikawa H."/>
        </authorList>
    </citation>
    <scope>NUCLEOTIDE SEQUENCE [LARGE SCALE GENOMIC DNA]</scope>
    <source>
        <strain evidence="2 3">NRRL Y-17804</strain>
    </source>
</reference>
<keyword evidence="1" id="KW-1133">Transmembrane helix</keyword>
<feature type="transmembrane region" description="Helical" evidence="1">
    <location>
        <begin position="110"/>
        <end position="137"/>
    </location>
</feature>
<dbReference type="Proteomes" id="UP000033140">
    <property type="component" value="Unassembled WGS sequence"/>
</dbReference>
<gene>
    <name evidence="2" type="ORF">G7K_4246-t1</name>
</gene>
<proteinExistence type="predicted"/>
<keyword evidence="1" id="KW-0812">Transmembrane</keyword>
<comment type="caution">
    <text evidence="2">The sequence shown here is derived from an EMBL/GenBank/DDBJ whole genome shotgun (WGS) entry which is preliminary data.</text>
</comment>
<reference evidence="2 3" key="3">
    <citation type="journal article" date="2015" name="Genome Announc.">
        <title>Draft Genome Sequence of the Archiascomycetous Yeast Saitoella complicata.</title>
        <authorList>
            <person name="Yamauchi K."/>
            <person name="Kondo S."/>
            <person name="Hamamoto M."/>
            <person name="Takahashi Y."/>
            <person name="Ogura Y."/>
            <person name="Hayashi T."/>
            <person name="Nishida H."/>
        </authorList>
    </citation>
    <scope>NUCLEOTIDE SEQUENCE [LARGE SCALE GENOMIC DNA]</scope>
    <source>
        <strain evidence="2 3">NRRL Y-17804</strain>
    </source>
</reference>
<dbReference type="Pfam" id="PF16015">
    <property type="entry name" value="Promethin"/>
    <property type="match status" value="1"/>
</dbReference>
<evidence type="ECO:0000313" key="3">
    <source>
        <dbReference type="Proteomes" id="UP000033140"/>
    </source>
</evidence>
<reference evidence="2 3" key="1">
    <citation type="journal article" date="2011" name="J. Gen. Appl. Microbiol.">
        <title>Draft genome sequencing of the enigmatic yeast Saitoella complicata.</title>
        <authorList>
            <person name="Nishida H."/>
            <person name="Hamamoto M."/>
            <person name="Sugiyama J."/>
        </authorList>
    </citation>
    <scope>NUCLEOTIDE SEQUENCE [LARGE SCALE GENOMIC DNA]</scope>
    <source>
        <strain evidence="2 3">NRRL Y-17804</strain>
    </source>
</reference>
<feature type="transmembrane region" description="Helical" evidence="1">
    <location>
        <begin position="144"/>
        <end position="165"/>
    </location>
</feature>
<evidence type="ECO:0000256" key="1">
    <source>
        <dbReference type="SAM" id="Phobius"/>
    </source>
</evidence>
<dbReference type="AlphaFoldDB" id="A0A0E9NK97"/>
<evidence type="ECO:0000313" key="2">
    <source>
        <dbReference type="EMBL" id="GAO50111.1"/>
    </source>
</evidence>
<name>A0A0E9NK97_SAICN</name>
<keyword evidence="1" id="KW-0472">Membrane</keyword>
<feature type="transmembrane region" description="Helical" evidence="1">
    <location>
        <begin position="171"/>
        <end position="192"/>
    </location>
</feature>
<keyword evidence="3" id="KW-1185">Reference proteome</keyword>
<sequence length="487" mass="51882">MIIGCYGVRGRVSSQVELNECTNLSAKTNINTTTRSDQSIATMSNAEHAIKKAVNVVKTDYDKTYGYLQSQTAAAANGVASSRQRLMNTAKAYASTFWAYYLQLWEKHPFVTAFLTVEASLAAIPLAIFVGFVLALTIGATATAAAFVGFWSVVAGAILLGTLAATSFVGLFIYASLLSSFIFISWARCVYLEMGPIAGTMRFLGYSQTDRTRVQHYQQRAYQTVKEAPGVAAGKAKETVGEARENVKDTVERTAEGAKNKVYGAGNAAASATEHVKHTGSMLMQDMVPEHAGGANTSAPTLPAYSIAANGSQQKGHGNGMGLIIEMVGPEVGAAGKPSAVLPGFMPGVDGLHGGLLSPATHWLIPATASAAVNPPSTAANFRDLEEKSSVLVDQSTLRYVANLVKLSFRNPGVMFCWECMRRWGSVGMKMVAGRGEGFEMLISCERLSAIITLSYGVLRLQLENVDDGSSYDTARKGSLLSVFDRA</sequence>
<organism evidence="2 3">
    <name type="scientific">Saitoella complicata (strain BCRC 22490 / CBS 7301 / JCM 7358 / NBRC 10748 / NRRL Y-17804)</name>
    <dbReference type="NCBI Taxonomy" id="698492"/>
    <lineage>
        <taxon>Eukaryota</taxon>
        <taxon>Fungi</taxon>
        <taxon>Dikarya</taxon>
        <taxon>Ascomycota</taxon>
        <taxon>Taphrinomycotina</taxon>
        <taxon>Taphrinomycotina incertae sedis</taxon>
        <taxon>Saitoella</taxon>
    </lineage>
</organism>
<protein>
    <submittedName>
        <fullName evidence="2">Uncharacterized protein</fullName>
    </submittedName>
</protein>
<accession>A0A0E9NK97</accession>
<dbReference type="EMBL" id="BACD03000029">
    <property type="protein sequence ID" value="GAO50111.1"/>
    <property type="molecule type" value="Genomic_DNA"/>
</dbReference>